<dbReference type="Gene3D" id="2.30.30.40">
    <property type="entry name" value="SH3 Domains"/>
    <property type="match status" value="1"/>
</dbReference>
<dbReference type="SUPFAM" id="SSF53955">
    <property type="entry name" value="Lysozyme-like"/>
    <property type="match status" value="1"/>
</dbReference>
<reference evidence="4 5" key="1">
    <citation type="submission" date="2021-10" db="EMBL/GenBank/DDBJ databases">
        <title>Anaerobic single-cell dispensing facilitates the cultivation of human gut bacteria.</title>
        <authorList>
            <person name="Afrizal A."/>
        </authorList>
    </citation>
    <scope>NUCLEOTIDE SEQUENCE [LARGE SCALE GENOMIC DNA]</scope>
    <source>
        <strain evidence="4 5">CLA-AA-H224</strain>
    </source>
</reference>
<feature type="region of interest" description="Disordered" evidence="1">
    <location>
        <begin position="495"/>
        <end position="550"/>
    </location>
</feature>
<dbReference type="Gene3D" id="1.10.530.10">
    <property type="match status" value="1"/>
</dbReference>
<evidence type="ECO:0000256" key="1">
    <source>
        <dbReference type="SAM" id="MobiDB-lite"/>
    </source>
</evidence>
<evidence type="ECO:0000313" key="4">
    <source>
        <dbReference type="EMBL" id="MCC2220402.1"/>
    </source>
</evidence>
<feature type="region of interest" description="Disordered" evidence="1">
    <location>
        <begin position="333"/>
        <end position="409"/>
    </location>
</feature>
<comment type="caution">
    <text evidence="4">The sequence shown here is derived from an EMBL/GenBank/DDBJ whole genome shotgun (WGS) entry which is preliminary data.</text>
</comment>
<name>A0AAE3E1I7_9FIRM</name>
<feature type="signal peptide" evidence="2">
    <location>
        <begin position="1"/>
        <end position="22"/>
    </location>
</feature>
<evidence type="ECO:0000256" key="2">
    <source>
        <dbReference type="SAM" id="SignalP"/>
    </source>
</evidence>
<dbReference type="PROSITE" id="PS51781">
    <property type="entry name" value="SH3B"/>
    <property type="match status" value="1"/>
</dbReference>
<dbReference type="Proteomes" id="UP001198200">
    <property type="component" value="Unassembled WGS sequence"/>
</dbReference>
<dbReference type="EMBL" id="JAJEQN010000003">
    <property type="protein sequence ID" value="MCC2220402.1"/>
    <property type="molecule type" value="Genomic_DNA"/>
</dbReference>
<feature type="chain" id="PRO_5042105301" evidence="2">
    <location>
        <begin position="23"/>
        <end position="682"/>
    </location>
</feature>
<feature type="compositionally biased region" description="Basic and acidic residues" evidence="1">
    <location>
        <begin position="84"/>
        <end position="106"/>
    </location>
</feature>
<organism evidence="4 5">
    <name type="scientific">Anthropogastromicrobium aceti</name>
    <dbReference type="NCBI Taxonomy" id="2981768"/>
    <lineage>
        <taxon>Bacteria</taxon>
        <taxon>Bacillati</taxon>
        <taxon>Bacillota</taxon>
        <taxon>Clostridia</taxon>
        <taxon>Lachnospirales</taxon>
        <taxon>Lachnospiraceae</taxon>
        <taxon>Anthropogastromicrobium</taxon>
    </lineage>
</organism>
<evidence type="ECO:0000259" key="3">
    <source>
        <dbReference type="PROSITE" id="PS51781"/>
    </source>
</evidence>
<dbReference type="Pfam" id="PF01464">
    <property type="entry name" value="SLT"/>
    <property type="match status" value="1"/>
</dbReference>
<protein>
    <submittedName>
        <fullName evidence="4">Transglycosylase SLT domain-containing protein</fullName>
    </submittedName>
</protein>
<dbReference type="PANTHER" id="PTHR37423:SF2">
    <property type="entry name" value="MEMBRANE-BOUND LYTIC MUREIN TRANSGLYCOSYLASE C"/>
    <property type="match status" value="1"/>
</dbReference>
<gene>
    <name evidence="4" type="ORF">LKD48_01895</name>
</gene>
<accession>A0AAE3E1I7</accession>
<dbReference type="CDD" id="cd00254">
    <property type="entry name" value="LT-like"/>
    <property type="match status" value="1"/>
</dbReference>
<feature type="compositionally biased region" description="Low complexity" evidence="1">
    <location>
        <begin position="495"/>
        <end position="548"/>
    </location>
</feature>
<feature type="compositionally biased region" description="Polar residues" evidence="1">
    <location>
        <begin position="351"/>
        <end position="368"/>
    </location>
</feature>
<sequence>MKARVKILVNGAAATLLTGAVAAGLIISSTGALQTKNNDVLAARELDETQEEMTKEQESQTEVNAELVSAERYQLGMLWEHELTAKKTTEKSTESDEKRTENEKRSSSASSASSPLASYFSKQALVNPNTVGNYLNVRVQADESAEVVNTIKAEELVSVLGEDGDWTKIGVDDMEGWVKTEYLLTGEEAAAYMQENGTLYARVTVPNMNIRLRPTTSADILDVAYEYDAYEVSLLESGWAYCVYDGPMKGYLSADCLAVSYSLGETWINTDIALTEENAKQLGVAVSESSAENIVLASANKVNVNADISTKETAAGNQEVLTVLSPDQVMAMASQAETVSSQQEESKVQQDTVPSSSAATNENGTANSEVAAPSEPAQQPSSDTVQPTVPETQPSSETIQPTVPETQPSTEAVTVTGIEAFYVGGTKSEGDVVCSNEVYVVAAYSDGNYATITEGWSSNDIGMMLHAGENVITLSYGGFSSNIVLTVAAASSAAPTTPETQPVAPETQPAAPETQPAAPETQPAAPETQPAAPETQPTVPETQPSQPTGSIRVTNVALSSDLTQYTLNLCSQYGVDSSVIFSVMYHESHFNAGATSGSGAQGLMQIIPRYSASRMAKLGVTNLYDPASNILVGIDLLAEYYHTYGSWNQALTAYRTGNAGNDSAYAATILGSVGMFQTVYYE</sequence>
<feature type="compositionally biased region" description="Polar residues" evidence="1">
    <location>
        <begin position="376"/>
        <end position="409"/>
    </location>
</feature>
<evidence type="ECO:0000313" key="5">
    <source>
        <dbReference type="Proteomes" id="UP001198200"/>
    </source>
</evidence>
<keyword evidence="2" id="KW-0732">Signal</keyword>
<dbReference type="RefSeq" id="WP_308731003.1">
    <property type="nucleotide sequence ID" value="NZ_JAJEQN010000003.1"/>
</dbReference>
<proteinExistence type="predicted"/>
<keyword evidence="5" id="KW-1185">Reference proteome</keyword>
<feature type="domain" description="SH3b" evidence="3">
    <location>
        <begin position="121"/>
        <end position="187"/>
    </location>
</feature>
<feature type="region of interest" description="Disordered" evidence="1">
    <location>
        <begin position="84"/>
        <end position="113"/>
    </location>
</feature>
<dbReference type="PANTHER" id="PTHR37423">
    <property type="entry name" value="SOLUBLE LYTIC MUREIN TRANSGLYCOSYLASE-RELATED"/>
    <property type="match status" value="1"/>
</dbReference>
<dbReference type="InterPro" id="IPR023346">
    <property type="entry name" value="Lysozyme-like_dom_sf"/>
</dbReference>
<dbReference type="Pfam" id="PF08239">
    <property type="entry name" value="SH3_3"/>
    <property type="match status" value="1"/>
</dbReference>
<dbReference type="InterPro" id="IPR003646">
    <property type="entry name" value="SH3-like_bac-type"/>
</dbReference>
<dbReference type="InterPro" id="IPR008258">
    <property type="entry name" value="Transglycosylase_SLT_dom_1"/>
</dbReference>
<dbReference type="AlphaFoldDB" id="A0AAE3E1I7"/>